<name>A0A2T0PTI9_9ACTN</name>
<proteinExistence type="predicted"/>
<organism evidence="1 2">
    <name type="scientific">Allonocardiopsis opalescens</name>
    <dbReference type="NCBI Taxonomy" id="1144618"/>
    <lineage>
        <taxon>Bacteria</taxon>
        <taxon>Bacillati</taxon>
        <taxon>Actinomycetota</taxon>
        <taxon>Actinomycetes</taxon>
        <taxon>Streptosporangiales</taxon>
        <taxon>Allonocardiopsis</taxon>
    </lineage>
</organism>
<sequence length="84" mass="9175">MAKTTITLPDDVVMQRAREIADQSEQSLEIFVHRAVRAAILSDEAAQIAAAGGFDPVEDALLAEEDAEAMERDYEEAARRQGTV</sequence>
<dbReference type="RefSeq" id="WP_106253472.1">
    <property type="nucleotide sequence ID" value="NZ_PVZC01000012.1"/>
</dbReference>
<comment type="caution">
    <text evidence="1">The sequence shown here is derived from an EMBL/GenBank/DDBJ whole genome shotgun (WGS) entry which is preliminary data.</text>
</comment>
<accession>A0A2T0PTI9</accession>
<protein>
    <submittedName>
        <fullName evidence="1">Uncharacterized protein</fullName>
    </submittedName>
</protein>
<evidence type="ECO:0000313" key="1">
    <source>
        <dbReference type="EMBL" id="PRX92036.1"/>
    </source>
</evidence>
<reference evidence="1 2" key="1">
    <citation type="submission" date="2018-03" db="EMBL/GenBank/DDBJ databases">
        <title>Genomic Encyclopedia of Archaeal and Bacterial Type Strains, Phase II (KMG-II): from individual species to whole genera.</title>
        <authorList>
            <person name="Goeker M."/>
        </authorList>
    </citation>
    <scope>NUCLEOTIDE SEQUENCE [LARGE SCALE GENOMIC DNA]</scope>
    <source>
        <strain evidence="1 2">DSM 45601</strain>
    </source>
</reference>
<dbReference type="Proteomes" id="UP000237846">
    <property type="component" value="Unassembled WGS sequence"/>
</dbReference>
<gene>
    <name evidence="1" type="ORF">CLV72_112109</name>
</gene>
<evidence type="ECO:0000313" key="2">
    <source>
        <dbReference type="Proteomes" id="UP000237846"/>
    </source>
</evidence>
<keyword evidence="2" id="KW-1185">Reference proteome</keyword>
<dbReference type="EMBL" id="PVZC01000012">
    <property type="protein sequence ID" value="PRX92036.1"/>
    <property type="molecule type" value="Genomic_DNA"/>
</dbReference>
<dbReference type="AlphaFoldDB" id="A0A2T0PTI9"/>